<reference evidence="2" key="1">
    <citation type="submission" date="2019-05" db="EMBL/GenBank/DDBJ databases">
        <title>Complete genome sequencing of Absiella argi strain JCM 30884.</title>
        <authorList>
            <person name="Sakamoto M."/>
            <person name="Murakami T."/>
            <person name="Mori H."/>
        </authorList>
    </citation>
    <scope>NUCLEOTIDE SEQUENCE [LARGE SCALE GENOMIC DNA]</scope>
    <source>
        <strain evidence="2">JCM 30884</strain>
    </source>
</reference>
<accession>A0A6N4TKI4</accession>
<evidence type="ECO:0000313" key="1">
    <source>
        <dbReference type="EMBL" id="BBK23550.1"/>
    </source>
</evidence>
<dbReference type="KEGG" id="aarg:Aargi30884_24530"/>
<sequence>MLKRFSLKNYRNFKDEIMINFEDIAGYQFNTECITDYFSRSAPLIHSLSTISKYSIYG</sequence>
<keyword evidence="2" id="KW-1185">Reference proteome</keyword>
<gene>
    <name evidence="1" type="ORF">Aargi30884_24530</name>
</gene>
<dbReference type="Proteomes" id="UP000464754">
    <property type="component" value="Chromosome"/>
</dbReference>
<dbReference type="EMBL" id="AP019695">
    <property type="protein sequence ID" value="BBK23550.1"/>
    <property type="molecule type" value="Genomic_DNA"/>
</dbReference>
<evidence type="ECO:0000313" key="2">
    <source>
        <dbReference type="Proteomes" id="UP000464754"/>
    </source>
</evidence>
<protein>
    <submittedName>
        <fullName evidence="1">Uncharacterized protein</fullName>
    </submittedName>
</protein>
<organism evidence="1 2">
    <name type="scientific">Amedibacterium intestinale</name>
    <dbReference type="NCBI Taxonomy" id="2583452"/>
    <lineage>
        <taxon>Bacteria</taxon>
        <taxon>Bacillati</taxon>
        <taxon>Bacillota</taxon>
        <taxon>Erysipelotrichia</taxon>
        <taxon>Erysipelotrichales</taxon>
        <taxon>Erysipelotrichaceae</taxon>
        <taxon>Amedibacterium</taxon>
    </lineage>
</organism>
<dbReference type="AlphaFoldDB" id="A0A6N4TKI4"/>
<name>A0A6N4TKI4_9FIRM</name>
<proteinExistence type="predicted"/>